<dbReference type="Gene3D" id="3.10.20.30">
    <property type="match status" value="1"/>
</dbReference>
<dbReference type="GO" id="GO:0000166">
    <property type="term" value="F:nucleotide binding"/>
    <property type="evidence" value="ECO:0007669"/>
    <property type="project" value="UniProtKB-KW"/>
</dbReference>
<protein>
    <recommendedName>
        <fullName evidence="3">Molybdopterin synthase sulfur carrier subunit</fullName>
    </recommendedName>
</protein>
<dbReference type="Proteomes" id="UP000198901">
    <property type="component" value="Unassembled WGS sequence"/>
</dbReference>
<keyword evidence="5" id="KW-1185">Reference proteome</keyword>
<dbReference type="RefSeq" id="WP_093207760.1">
    <property type="nucleotide sequence ID" value="NZ_FNGS01000009.1"/>
</dbReference>
<name>A0A1G9WBB9_9BACT</name>
<dbReference type="STRING" id="563176.SAMN04488090_4312"/>
<dbReference type="PANTHER" id="PTHR33359">
    <property type="entry name" value="MOLYBDOPTERIN SYNTHASE SULFUR CARRIER SUBUNIT"/>
    <property type="match status" value="1"/>
</dbReference>
<dbReference type="OrthoDB" id="598356at2"/>
<evidence type="ECO:0000256" key="1">
    <source>
        <dbReference type="ARBA" id="ARBA00022741"/>
    </source>
</evidence>
<evidence type="ECO:0000256" key="2">
    <source>
        <dbReference type="ARBA" id="ARBA00024200"/>
    </source>
</evidence>
<dbReference type="CDD" id="cd00754">
    <property type="entry name" value="Ubl_MoaD"/>
    <property type="match status" value="1"/>
</dbReference>
<dbReference type="Pfam" id="PF02597">
    <property type="entry name" value="ThiS"/>
    <property type="match status" value="1"/>
</dbReference>
<dbReference type="SUPFAM" id="SSF54285">
    <property type="entry name" value="MoaD/ThiS"/>
    <property type="match status" value="1"/>
</dbReference>
<gene>
    <name evidence="4" type="ORF">SAMN04488090_4312</name>
</gene>
<keyword evidence="1" id="KW-0547">Nucleotide-binding</keyword>
<dbReference type="AlphaFoldDB" id="A0A1G9WBB9"/>
<comment type="similarity">
    <text evidence="2">Belongs to the MoaD family.</text>
</comment>
<dbReference type="InterPro" id="IPR016155">
    <property type="entry name" value="Mopterin_synth/thiamin_S_b"/>
</dbReference>
<dbReference type="InterPro" id="IPR044672">
    <property type="entry name" value="MOCS2A"/>
</dbReference>
<dbReference type="InterPro" id="IPR012675">
    <property type="entry name" value="Beta-grasp_dom_sf"/>
</dbReference>
<dbReference type="GO" id="GO:0006777">
    <property type="term" value="P:Mo-molybdopterin cofactor biosynthetic process"/>
    <property type="evidence" value="ECO:0007669"/>
    <property type="project" value="InterPro"/>
</dbReference>
<evidence type="ECO:0000313" key="4">
    <source>
        <dbReference type="EMBL" id="SDM81583.1"/>
    </source>
</evidence>
<dbReference type="PANTHER" id="PTHR33359:SF1">
    <property type="entry name" value="MOLYBDOPTERIN SYNTHASE SULFUR CARRIER SUBUNIT"/>
    <property type="match status" value="1"/>
</dbReference>
<proteinExistence type="inferred from homology"/>
<evidence type="ECO:0000313" key="5">
    <source>
        <dbReference type="Proteomes" id="UP000198901"/>
    </source>
</evidence>
<reference evidence="4 5" key="1">
    <citation type="submission" date="2016-10" db="EMBL/GenBank/DDBJ databases">
        <authorList>
            <person name="de Groot N.N."/>
        </authorList>
    </citation>
    <scope>NUCLEOTIDE SEQUENCE [LARGE SCALE GENOMIC DNA]</scope>
    <source>
        <strain evidence="4 5">DSM 21668</strain>
    </source>
</reference>
<dbReference type="GO" id="GO:1990133">
    <property type="term" value="C:molybdopterin adenylyltransferase complex"/>
    <property type="evidence" value="ECO:0007669"/>
    <property type="project" value="TreeGrafter"/>
</dbReference>
<accession>A0A1G9WBB9</accession>
<dbReference type="UniPathway" id="UPA00344"/>
<dbReference type="InterPro" id="IPR003749">
    <property type="entry name" value="ThiS/MoaD-like"/>
</dbReference>
<organism evidence="4 5">
    <name type="scientific">Siphonobacter aquaeclarae</name>
    <dbReference type="NCBI Taxonomy" id="563176"/>
    <lineage>
        <taxon>Bacteria</taxon>
        <taxon>Pseudomonadati</taxon>
        <taxon>Bacteroidota</taxon>
        <taxon>Cytophagia</taxon>
        <taxon>Cytophagales</taxon>
        <taxon>Cytophagaceae</taxon>
        <taxon>Siphonobacter</taxon>
    </lineage>
</organism>
<evidence type="ECO:0000256" key="3">
    <source>
        <dbReference type="ARBA" id="ARBA00024247"/>
    </source>
</evidence>
<sequence length="80" mass="9012">MELTVHLFGITRDITRKSRHTVVLEEGSSVQDLLRRFYTEYPELEGLKSLVVAVNDEYAEPTQVLNIRDEVALIPPVSGG</sequence>
<dbReference type="EMBL" id="FNGS01000009">
    <property type="protein sequence ID" value="SDM81583.1"/>
    <property type="molecule type" value="Genomic_DNA"/>
</dbReference>